<protein>
    <submittedName>
        <fullName evidence="1">Uncharacterized protein</fullName>
    </submittedName>
</protein>
<gene>
    <name evidence="1" type="ORF">F1189_13880</name>
</gene>
<dbReference type="RefSeq" id="WP_150041419.1">
    <property type="nucleotide sequence ID" value="NZ_OW485606.1"/>
</dbReference>
<dbReference type="Proteomes" id="UP000325255">
    <property type="component" value="Unassembled WGS sequence"/>
</dbReference>
<keyword evidence="2" id="KW-1185">Reference proteome</keyword>
<reference evidence="1 2" key="1">
    <citation type="submission" date="2019-09" db="EMBL/GenBank/DDBJ databases">
        <title>Genome sequence of Rhodovastum atsumiense, a diverse member of the Acetobacteraceae family of non-sulfur purple photosynthetic bacteria.</title>
        <authorList>
            <person name="Meyer T."/>
            <person name="Kyndt J."/>
        </authorList>
    </citation>
    <scope>NUCLEOTIDE SEQUENCE [LARGE SCALE GENOMIC DNA]</scope>
    <source>
        <strain evidence="1 2">DSM 21279</strain>
    </source>
</reference>
<dbReference type="AlphaFoldDB" id="A0A5M6IW64"/>
<evidence type="ECO:0000313" key="2">
    <source>
        <dbReference type="Proteomes" id="UP000325255"/>
    </source>
</evidence>
<dbReference type="EMBL" id="VWPK01000019">
    <property type="protein sequence ID" value="KAA5611645.1"/>
    <property type="molecule type" value="Genomic_DNA"/>
</dbReference>
<sequence>MSKIPPIIQRPATAHGWLRRPELDTATYDAWEMPNGTLYAAEKGVVPTVYQQGSMTMLDITPMTVRRPDER</sequence>
<evidence type="ECO:0000313" key="1">
    <source>
        <dbReference type="EMBL" id="KAA5611645.1"/>
    </source>
</evidence>
<accession>A0A5M6IW64</accession>
<organism evidence="1 2">
    <name type="scientific">Rhodovastum atsumiense</name>
    <dbReference type="NCBI Taxonomy" id="504468"/>
    <lineage>
        <taxon>Bacteria</taxon>
        <taxon>Pseudomonadati</taxon>
        <taxon>Pseudomonadota</taxon>
        <taxon>Alphaproteobacteria</taxon>
        <taxon>Acetobacterales</taxon>
        <taxon>Acetobacteraceae</taxon>
        <taxon>Rhodovastum</taxon>
    </lineage>
</organism>
<comment type="caution">
    <text evidence="1">The sequence shown here is derived from an EMBL/GenBank/DDBJ whole genome shotgun (WGS) entry which is preliminary data.</text>
</comment>
<name>A0A5M6IW64_9PROT</name>
<proteinExistence type="predicted"/>